<dbReference type="SUPFAM" id="SSF54593">
    <property type="entry name" value="Glyoxalase/Bleomycin resistance protein/Dihydroxybiphenyl dioxygenase"/>
    <property type="match status" value="1"/>
</dbReference>
<comment type="caution">
    <text evidence="2">The sequence shown here is derived from an EMBL/GenBank/DDBJ whole genome shotgun (WGS) entry which is preliminary data.</text>
</comment>
<dbReference type="RefSeq" id="WP_274229958.1">
    <property type="nucleotide sequence ID" value="NZ_BAABHQ010000002.1"/>
</dbReference>
<name>A0ABP9E5J7_9PSEU</name>
<feature type="domain" description="VOC" evidence="1">
    <location>
        <begin position="5"/>
        <end position="132"/>
    </location>
</feature>
<dbReference type="Proteomes" id="UP001500457">
    <property type="component" value="Unassembled WGS sequence"/>
</dbReference>
<proteinExistence type="predicted"/>
<evidence type="ECO:0000259" key="1">
    <source>
        <dbReference type="PROSITE" id="PS51819"/>
    </source>
</evidence>
<evidence type="ECO:0000313" key="3">
    <source>
        <dbReference type="Proteomes" id="UP001500457"/>
    </source>
</evidence>
<dbReference type="Gene3D" id="3.10.180.10">
    <property type="entry name" value="2,3-Dihydroxybiphenyl 1,2-Dioxygenase, domain 1"/>
    <property type="match status" value="1"/>
</dbReference>
<dbReference type="InterPro" id="IPR004360">
    <property type="entry name" value="Glyas_Fos-R_dOase_dom"/>
</dbReference>
<gene>
    <name evidence="2" type="ORF">GCM10023203_13820</name>
</gene>
<dbReference type="PROSITE" id="PS51819">
    <property type="entry name" value="VOC"/>
    <property type="match status" value="1"/>
</dbReference>
<reference evidence="3" key="1">
    <citation type="journal article" date="2019" name="Int. J. Syst. Evol. Microbiol.">
        <title>The Global Catalogue of Microorganisms (GCM) 10K type strain sequencing project: providing services to taxonomists for standard genome sequencing and annotation.</title>
        <authorList>
            <consortium name="The Broad Institute Genomics Platform"/>
            <consortium name="The Broad Institute Genome Sequencing Center for Infectious Disease"/>
            <person name="Wu L."/>
            <person name="Ma J."/>
        </authorList>
    </citation>
    <scope>NUCLEOTIDE SEQUENCE [LARGE SCALE GENOMIC DNA]</scope>
    <source>
        <strain evidence="3">JCM 17983</strain>
    </source>
</reference>
<sequence length="134" mass="14426">MLSRFPLNPVLPAADGPRARAFYRDVLGMTLVSGPDDDPMMFTAAEGTRVVVTEIPDRRPVPYPVVAFLVTGLHDIVDELLTRGVSFHDPGAERGTFAGQAGRAEGVVTDYGPVRSAWLYDSEGNLLALNEIVG</sequence>
<dbReference type="Pfam" id="PF00903">
    <property type="entry name" value="Glyoxalase"/>
    <property type="match status" value="1"/>
</dbReference>
<dbReference type="InterPro" id="IPR037523">
    <property type="entry name" value="VOC_core"/>
</dbReference>
<keyword evidence="3" id="KW-1185">Reference proteome</keyword>
<protein>
    <submittedName>
        <fullName evidence="2">Glyoxalase/bleomycin resistance/dioxygenase family protein</fullName>
    </submittedName>
</protein>
<dbReference type="InterPro" id="IPR029068">
    <property type="entry name" value="Glyas_Bleomycin-R_OHBP_Dase"/>
</dbReference>
<dbReference type="CDD" id="cd06587">
    <property type="entry name" value="VOC"/>
    <property type="match status" value="1"/>
</dbReference>
<organism evidence="2 3">
    <name type="scientific">Actinomycetospora straminea</name>
    <dbReference type="NCBI Taxonomy" id="663607"/>
    <lineage>
        <taxon>Bacteria</taxon>
        <taxon>Bacillati</taxon>
        <taxon>Actinomycetota</taxon>
        <taxon>Actinomycetes</taxon>
        <taxon>Pseudonocardiales</taxon>
        <taxon>Pseudonocardiaceae</taxon>
        <taxon>Actinomycetospora</taxon>
    </lineage>
</organism>
<accession>A0ABP9E5J7</accession>
<evidence type="ECO:0000313" key="2">
    <source>
        <dbReference type="EMBL" id="GAA4866687.1"/>
    </source>
</evidence>
<dbReference type="EMBL" id="BAABHQ010000002">
    <property type="protein sequence ID" value="GAA4866687.1"/>
    <property type="molecule type" value="Genomic_DNA"/>
</dbReference>